<dbReference type="EMBL" id="WEGJ01000002">
    <property type="protein sequence ID" value="MQY11092.1"/>
    <property type="molecule type" value="Genomic_DNA"/>
</dbReference>
<organism evidence="1 2">
    <name type="scientific">Streptomyces smaragdinus</name>
    <dbReference type="NCBI Taxonomy" id="2585196"/>
    <lineage>
        <taxon>Bacteria</taxon>
        <taxon>Bacillati</taxon>
        <taxon>Actinomycetota</taxon>
        <taxon>Actinomycetes</taxon>
        <taxon>Kitasatosporales</taxon>
        <taxon>Streptomycetaceae</taxon>
        <taxon>Streptomyces</taxon>
    </lineage>
</organism>
<dbReference type="Proteomes" id="UP000466345">
    <property type="component" value="Unassembled WGS sequence"/>
</dbReference>
<dbReference type="RefSeq" id="WP_153450346.1">
    <property type="nucleotide sequence ID" value="NZ_WEGJ01000002.1"/>
</dbReference>
<accession>A0A7K0CDE2</accession>
<evidence type="ECO:0000313" key="1">
    <source>
        <dbReference type="EMBL" id="MQY11092.1"/>
    </source>
</evidence>
<sequence>MHRNPGLDWTATAYDEDFRKPVAQVSFTELKPTLDQLAKKAGGTDAALADPCSPGLSPLSPDGKRLAIGVKWPDQMSGSAVHGVGWVNLDDSSFEDLTQAASASDYAAEEVLDQNPGFAADGSFWFVRGDEYQRADAAGKVTKHEVSGACYEDAELDGWYQAVEDLAVPCAAPVHPSGGLVVRKINDGLSLEPVGKRYDSLGALPDGGHYSKDRPPATVVTPQGTNGPTMCSPVTWLSETELLCESAGFFTLKFPADLIADAAHPASDSPYPYPQVPVAAEVAPPSDREILTRAVSADRTALYILAGGDTRGGPGKVYRADLTQPGKPAEIGPLPPGAQEADSVTLRMGPLTVPAQSVS</sequence>
<reference evidence="1 2" key="1">
    <citation type="submission" date="2019-10" db="EMBL/GenBank/DDBJ databases">
        <title>Streptomyces smaragdinus sp. nov. and Streptomyces fabii sp. nov., isolated from the gut of fungus growing-termite Macrotermes natalensis.</title>
        <authorList>
            <person name="Schwitalla J."/>
            <person name="Benndorf R."/>
            <person name="Martin K."/>
            <person name="De Beer W."/>
            <person name="Kaster A.-K."/>
            <person name="Vollmers J."/>
            <person name="Poulsen M."/>
            <person name="Beemelmanns C."/>
        </authorList>
    </citation>
    <scope>NUCLEOTIDE SEQUENCE [LARGE SCALE GENOMIC DNA]</scope>
    <source>
        <strain evidence="1 2">RB5</strain>
    </source>
</reference>
<dbReference type="OrthoDB" id="3508755at2"/>
<comment type="caution">
    <text evidence="1">The sequence shown here is derived from an EMBL/GenBank/DDBJ whole genome shotgun (WGS) entry which is preliminary data.</text>
</comment>
<evidence type="ECO:0000313" key="2">
    <source>
        <dbReference type="Proteomes" id="UP000466345"/>
    </source>
</evidence>
<keyword evidence="2" id="KW-1185">Reference proteome</keyword>
<protein>
    <submittedName>
        <fullName evidence="1">Uncharacterized protein</fullName>
    </submittedName>
</protein>
<proteinExistence type="predicted"/>
<dbReference type="AlphaFoldDB" id="A0A7K0CDE2"/>
<name>A0A7K0CDE2_9ACTN</name>
<gene>
    <name evidence="1" type="ORF">SRB5_12060</name>
</gene>